<dbReference type="Proteomes" id="UP000183832">
    <property type="component" value="Unassembled WGS sequence"/>
</dbReference>
<proteinExistence type="predicted"/>
<dbReference type="AlphaFoldDB" id="A0A1J1HKM5"/>
<evidence type="ECO:0000313" key="2">
    <source>
        <dbReference type="Proteomes" id="UP000183832"/>
    </source>
</evidence>
<organism evidence="1 2">
    <name type="scientific">Clunio marinus</name>
    <dbReference type="NCBI Taxonomy" id="568069"/>
    <lineage>
        <taxon>Eukaryota</taxon>
        <taxon>Metazoa</taxon>
        <taxon>Ecdysozoa</taxon>
        <taxon>Arthropoda</taxon>
        <taxon>Hexapoda</taxon>
        <taxon>Insecta</taxon>
        <taxon>Pterygota</taxon>
        <taxon>Neoptera</taxon>
        <taxon>Endopterygota</taxon>
        <taxon>Diptera</taxon>
        <taxon>Nematocera</taxon>
        <taxon>Chironomoidea</taxon>
        <taxon>Chironomidae</taxon>
        <taxon>Clunio</taxon>
    </lineage>
</organism>
<protein>
    <submittedName>
        <fullName evidence="1">CLUMA_CG001750, isoform A</fullName>
    </submittedName>
</protein>
<sequence>MRLYENVENEIVYLSIQLSNVCNQFNSQHLCAVISSEIFRWSSHVPAEITRIKLNAAQQQVIPAGVFRAMLRAVSNPPTKLSYVIFNLGKFLNINPPEVSHVEKEKKQKKKAIRLNDRYVIAFGSIMKEETEVYYCKIKSVASICSHHSFDLSTLPHHFAFFVRVKRWSEGNHSEWASPRDKSSFETESS</sequence>
<accession>A0A1J1HKM5</accession>
<keyword evidence="2" id="KW-1185">Reference proteome</keyword>
<reference evidence="1 2" key="1">
    <citation type="submission" date="2015-04" db="EMBL/GenBank/DDBJ databases">
        <authorList>
            <person name="Syromyatnikov M.Y."/>
            <person name="Popov V.N."/>
        </authorList>
    </citation>
    <scope>NUCLEOTIDE SEQUENCE [LARGE SCALE GENOMIC DNA]</scope>
</reference>
<dbReference type="EMBL" id="CVRI01000006">
    <property type="protein sequence ID" value="CRK87964.1"/>
    <property type="molecule type" value="Genomic_DNA"/>
</dbReference>
<gene>
    <name evidence="1" type="ORF">CLUMA_CG001750</name>
</gene>
<name>A0A1J1HKM5_9DIPT</name>
<evidence type="ECO:0000313" key="1">
    <source>
        <dbReference type="EMBL" id="CRK87964.1"/>
    </source>
</evidence>